<dbReference type="RefSeq" id="WP_357975059.1">
    <property type="nucleotide sequence ID" value="NZ_JBFAIH010000003.1"/>
</dbReference>
<feature type="compositionally biased region" description="Basic and acidic residues" evidence="1">
    <location>
        <begin position="36"/>
        <end position="51"/>
    </location>
</feature>
<keyword evidence="3" id="KW-1185">Reference proteome</keyword>
<accession>A0ABV3F440</accession>
<evidence type="ECO:0000256" key="1">
    <source>
        <dbReference type="SAM" id="MobiDB-lite"/>
    </source>
</evidence>
<name>A0ABV3F440_9NOCA</name>
<feature type="compositionally biased region" description="Gly residues" evidence="1">
    <location>
        <begin position="15"/>
        <end position="25"/>
    </location>
</feature>
<dbReference type="Proteomes" id="UP001551658">
    <property type="component" value="Unassembled WGS sequence"/>
</dbReference>
<gene>
    <name evidence="2" type="ORF">AB0H72_07175</name>
</gene>
<organism evidence="2 3">
    <name type="scientific">Nocardia fusca</name>
    <dbReference type="NCBI Taxonomy" id="941183"/>
    <lineage>
        <taxon>Bacteria</taxon>
        <taxon>Bacillati</taxon>
        <taxon>Actinomycetota</taxon>
        <taxon>Actinomycetes</taxon>
        <taxon>Mycobacteriales</taxon>
        <taxon>Nocardiaceae</taxon>
        <taxon>Nocardia</taxon>
    </lineage>
</organism>
<dbReference type="EMBL" id="JBFAIH010000003">
    <property type="protein sequence ID" value="MEV0362469.1"/>
    <property type="molecule type" value="Genomic_DNA"/>
</dbReference>
<protein>
    <submittedName>
        <fullName evidence="2">Uncharacterized protein</fullName>
    </submittedName>
</protein>
<sequence length="51" mass="5226">MFTGEVHDNESDFGDSGGGVGGVGAGAKTRFQGRNATEKVSGEDMNPRPPT</sequence>
<feature type="region of interest" description="Disordered" evidence="1">
    <location>
        <begin position="1"/>
        <end position="51"/>
    </location>
</feature>
<reference evidence="2 3" key="1">
    <citation type="submission" date="2024-06" db="EMBL/GenBank/DDBJ databases">
        <title>The Natural Products Discovery Center: Release of the First 8490 Sequenced Strains for Exploring Actinobacteria Biosynthetic Diversity.</title>
        <authorList>
            <person name="Kalkreuter E."/>
            <person name="Kautsar S.A."/>
            <person name="Yang D."/>
            <person name="Bader C.D."/>
            <person name="Teijaro C.N."/>
            <person name="Fluegel L."/>
            <person name="Davis C.M."/>
            <person name="Simpson J.R."/>
            <person name="Lauterbach L."/>
            <person name="Steele A.D."/>
            <person name="Gui C."/>
            <person name="Meng S."/>
            <person name="Li G."/>
            <person name="Viehrig K."/>
            <person name="Ye F."/>
            <person name="Su P."/>
            <person name="Kiefer A.F."/>
            <person name="Nichols A."/>
            <person name="Cepeda A.J."/>
            <person name="Yan W."/>
            <person name="Fan B."/>
            <person name="Jiang Y."/>
            <person name="Adhikari A."/>
            <person name="Zheng C.-J."/>
            <person name="Schuster L."/>
            <person name="Cowan T.M."/>
            <person name="Smanski M.J."/>
            <person name="Chevrette M.G."/>
            <person name="De Carvalho L.P.S."/>
            <person name="Shen B."/>
        </authorList>
    </citation>
    <scope>NUCLEOTIDE SEQUENCE [LARGE SCALE GENOMIC DNA]</scope>
    <source>
        <strain evidence="2 3">NPDC050671</strain>
    </source>
</reference>
<feature type="compositionally biased region" description="Basic and acidic residues" evidence="1">
    <location>
        <begin position="1"/>
        <end position="10"/>
    </location>
</feature>
<evidence type="ECO:0000313" key="2">
    <source>
        <dbReference type="EMBL" id="MEV0362469.1"/>
    </source>
</evidence>
<proteinExistence type="predicted"/>
<evidence type="ECO:0000313" key="3">
    <source>
        <dbReference type="Proteomes" id="UP001551658"/>
    </source>
</evidence>
<comment type="caution">
    <text evidence="2">The sequence shown here is derived from an EMBL/GenBank/DDBJ whole genome shotgun (WGS) entry which is preliminary data.</text>
</comment>